<dbReference type="Proteomes" id="UP000595814">
    <property type="component" value="Chromosome"/>
</dbReference>
<dbReference type="EMBL" id="CP066744">
    <property type="protein sequence ID" value="QQK08845.1"/>
    <property type="molecule type" value="Genomic_DNA"/>
</dbReference>
<gene>
    <name evidence="1" type="ORF">JFY71_04735</name>
</gene>
<proteinExistence type="predicted"/>
<keyword evidence="2" id="KW-1185">Reference proteome</keyword>
<accession>A0AC61MT31</accession>
<organism evidence="1 2">
    <name type="scientific">Miniphocaeibacter halophilus</name>
    <dbReference type="NCBI Taxonomy" id="2931922"/>
    <lineage>
        <taxon>Bacteria</taxon>
        <taxon>Bacillati</taxon>
        <taxon>Bacillota</taxon>
        <taxon>Tissierellia</taxon>
        <taxon>Tissierellales</taxon>
        <taxon>Peptoniphilaceae</taxon>
        <taxon>Miniphocaeibacter</taxon>
    </lineage>
</organism>
<name>A0AC61MT31_9FIRM</name>
<evidence type="ECO:0000313" key="2">
    <source>
        <dbReference type="Proteomes" id="UP000595814"/>
    </source>
</evidence>
<evidence type="ECO:0000313" key="1">
    <source>
        <dbReference type="EMBL" id="QQK08845.1"/>
    </source>
</evidence>
<protein>
    <submittedName>
        <fullName evidence="1">Uncharacterized protein</fullName>
    </submittedName>
</protein>
<sequence>MKKKRIAFGIIIFIIVGILGVFTYKIIRDPKIEDYNYFWETLEEAFPYYSFLNEDNRLEKIKEEHKVKLDDLDYGNKDKIINFYNNIIYNITNGRTIAHLGAYEKGQYMSLLKYSYLYEEINKLQKEEQIEYFYKSFGGDKKSIEKDLEEILQSLKYEEKKLDSIVQNKRIQAFYNITEEDTKYLRNTVKKELGLEAENNSTLKAAEAYMNSNIEKSIYIRLYSFDPTATDDDCYNRIINFIKSNNEKENLIIDIRGNGGGDSQYWMRIMKYLIKKPESAKSISLFKENKILEKYYKVPKDYRKYIRDLDEKDIVKFKYSKDFDFILEKTGTSLKPFGEEPIFNGRIWVLVDEGVYSAAMDFMDFCNSIDYITTVGRNAGGGMNVGDCYLALPNCGLVYIFDLSVRLNKEFLPTDIYGVSPDIYTEDDALEYVKKEIEK</sequence>
<reference evidence="1 2" key="1">
    <citation type="journal article" date="2022" name="Int. J. Syst. Evol. Microbiol.">
        <title>Miniphocaeibacter halophilus sp. nov., an ammonium-tolerant acetate-producing bacterium isolated from a biogas system.</title>
        <authorList>
            <person name="Schnurer A."/>
            <person name="Singh A."/>
            <person name="Bi S."/>
            <person name="Qiao W."/>
            <person name="Westerholm M."/>
        </authorList>
    </citation>
    <scope>NUCLEOTIDE SEQUENCE [LARGE SCALE GENOMIC DNA]</scope>
    <source>
        <strain evidence="1 2">AMB_01</strain>
    </source>
</reference>